<keyword evidence="7" id="KW-0175">Coiled coil</keyword>
<evidence type="ECO:0000313" key="11">
    <source>
        <dbReference type="Proteomes" id="UP000434172"/>
    </source>
</evidence>
<keyword evidence="5" id="KW-0804">Transcription</keyword>
<dbReference type="CDD" id="cd00067">
    <property type="entry name" value="GAL4"/>
    <property type="match status" value="1"/>
</dbReference>
<dbReference type="CDD" id="cd12148">
    <property type="entry name" value="fungal_TF_MHR"/>
    <property type="match status" value="1"/>
</dbReference>
<evidence type="ECO:0000256" key="2">
    <source>
        <dbReference type="ARBA" id="ARBA00022723"/>
    </source>
</evidence>
<dbReference type="PROSITE" id="PS00463">
    <property type="entry name" value="ZN2_CY6_FUNGAL_1"/>
    <property type="match status" value="1"/>
</dbReference>
<evidence type="ECO:0000256" key="6">
    <source>
        <dbReference type="ARBA" id="ARBA00023242"/>
    </source>
</evidence>
<evidence type="ECO:0000256" key="3">
    <source>
        <dbReference type="ARBA" id="ARBA00023015"/>
    </source>
</evidence>
<dbReference type="OrthoDB" id="4060227at2759"/>
<dbReference type="SMART" id="SM00066">
    <property type="entry name" value="GAL4"/>
    <property type="match status" value="1"/>
</dbReference>
<keyword evidence="11" id="KW-1185">Reference proteome</keyword>
<dbReference type="Proteomes" id="UP000434172">
    <property type="component" value="Unassembled WGS sequence"/>
</dbReference>
<name>A0A8H3ZT95_9PEZI</name>
<comment type="caution">
    <text evidence="10">The sequence shown here is derived from an EMBL/GenBank/DDBJ whole genome shotgun (WGS) entry which is preliminary data.</text>
</comment>
<dbReference type="AlphaFoldDB" id="A0A8H3ZT95"/>
<proteinExistence type="predicted"/>
<dbReference type="PROSITE" id="PS50048">
    <property type="entry name" value="ZN2_CY6_FUNGAL_2"/>
    <property type="match status" value="1"/>
</dbReference>
<keyword evidence="2" id="KW-0479">Metal-binding</keyword>
<dbReference type="SMART" id="SM00906">
    <property type="entry name" value="Fungal_trans"/>
    <property type="match status" value="1"/>
</dbReference>
<accession>A0A8H3ZT95</accession>
<dbReference type="InterPro" id="IPR001138">
    <property type="entry name" value="Zn2Cys6_DnaBD"/>
</dbReference>
<keyword evidence="3" id="KW-0805">Transcription regulation</keyword>
<dbReference type="InterPro" id="IPR051089">
    <property type="entry name" value="prtT"/>
</dbReference>
<evidence type="ECO:0000256" key="4">
    <source>
        <dbReference type="ARBA" id="ARBA00023125"/>
    </source>
</evidence>
<dbReference type="PANTHER" id="PTHR31845">
    <property type="entry name" value="FINGER DOMAIN PROTEIN, PUTATIVE-RELATED"/>
    <property type="match status" value="1"/>
</dbReference>
<dbReference type="InterPro" id="IPR007219">
    <property type="entry name" value="XnlR_reg_dom"/>
</dbReference>
<dbReference type="GO" id="GO:0005634">
    <property type="term" value="C:nucleus"/>
    <property type="evidence" value="ECO:0007669"/>
    <property type="project" value="UniProtKB-SubCell"/>
</dbReference>
<protein>
    <submittedName>
        <fullName evidence="10">C6 transcription factor</fullName>
    </submittedName>
</protein>
<evidence type="ECO:0000256" key="7">
    <source>
        <dbReference type="SAM" id="Coils"/>
    </source>
</evidence>
<organism evidence="10 11">
    <name type="scientific">Colletotrichum asianum</name>
    <dbReference type="NCBI Taxonomy" id="702518"/>
    <lineage>
        <taxon>Eukaryota</taxon>
        <taxon>Fungi</taxon>
        <taxon>Dikarya</taxon>
        <taxon>Ascomycota</taxon>
        <taxon>Pezizomycotina</taxon>
        <taxon>Sordariomycetes</taxon>
        <taxon>Hypocreomycetidae</taxon>
        <taxon>Glomerellales</taxon>
        <taxon>Glomerellaceae</taxon>
        <taxon>Colletotrichum</taxon>
        <taxon>Colletotrichum gloeosporioides species complex</taxon>
    </lineage>
</organism>
<feature type="region of interest" description="Disordered" evidence="8">
    <location>
        <begin position="143"/>
        <end position="217"/>
    </location>
</feature>
<evidence type="ECO:0000256" key="8">
    <source>
        <dbReference type="SAM" id="MobiDB-lite"/>
    </source>
</evidence>
<dbReference type="GO" id="GO:0000981">
    <property type="term" value="F:DNA-binding transcription factor activity, RNA polymerase II-specific"/>
    <property type="evidence" value="ECO:0007669"/>
    <property type="project" value="InterPro"/>
</dbReference>
<dbReference type="InterPro" id="IPR036864">
    <property type="entry name" value="Zn2-C6_fun-type_DNA-bd_sf"/>
</dbReference>
<dbReference type="Gene3D" id="4.10.240.10">
    <property type="entry name" value="Zn(2)-C6 fungal-type DNA-binding domain"/>
    <property type="match status" value="1"/>
</dbReference>
<evidence type="ECO:0000256" key="1">
    <source>
        <dbReference type="ARBA" id="ARBA00004123"/>
    </source>
</evidence>
<gene>
    <name evidence="10" type="ORF">GQ607_010006</name>
</gene>
<evidence type="ECO:0000259" key="9">
    <source>
        <dbReference type="PROSITE" id="PS50048"/>
    </source>
</evidence>
<evidence type="ECO:0000313" key="10">
    <source>
        <dbReference type="EMBL" id="KAF0322765.1"/>
    </source>
</evidence>
<comment type="subcellular location">
    <subcellularLocation>
        <location evidence="1">Nucleus</location>
    </subcellularLocation>
</comment>
<feature type="compositionally biased region" description="Polar residues" evidence="8">
    <location>
        <begin position="156"/>
        <end position="180"/>
    </location>
</feature>
<dbReference type="GO" id="GO:0000976">
    <property type="term" value="F:transcription cis-regulatory region binding"/>
    <property type="evidence" value="ECO:0007669"/>
    <property type="project" value="TreeGrafter"/>
</dbReference>
<evidence type="ECO:0000256" key="5">
    <source>
        <dbReference type="ARBA" id="ARBA00023163"/>
    </source>
</evidence>
<dbReference type="PANTHER" id="PTHR31845:SF17">
    <property type="entry name" value="ZN(II)2CYS6 TRANSCRIPTION FACTOR (EUROFUNG)"/>
    <property type="match status" value="1"/>
</dbReference>
<dbReference type="GO" id="GO:0008270">
    <property type="term" value="F:zinc ion binding"/>
    <property type="evidence" value="ECO:0007669"/>
    <property type="project" value="InterPro"/>
</dbReference>
<dbReference type="Pfam" id="PF04082">
    <property type="entry name" value="Fungal_trans"/>
    <property type="match status" value="1"/>
</dbReference>
<feature type="domain" description="Zn(2)-C6 fungal-type" evidence="9">
    <location>
        <begin position="41"/>
        <end position="73"/>
    </location>
</feature>
<feature type="coiled-coil region" evidence="7">
    <location>
        <begin position="90"/>
        <end position="124"/>
    </location>
</feature>
<dbReference type="GO" id="GO:0006351">
    <property type="term" value="P:DNA-templated transcription"/>
    <property type="evidence" value="ECO:0007669"/>
    <property type="project" value="InterPro"/>
</dbReference>
<reference evidence="10 11" key="1">
    <citation type="submission" date="2019-12" db="EMBL/GenBank/DDBJ databases">
        <title>A genome sequence resource for the geographically widespread anthracnose pathogen Colletotrichum asianum.</title>
        <authorList>
            <person name="Meng Y."/>
        </authorList>
    </citation>
    <scope>NUCLEOTIDE SEQUENCE [LARGE SCALE GENOMIC DNA]</scope>
    <source>
        <strain evidence="10 11">ICMP 18580</strain>
    </source>
</reference>
<keyword evidence="4" id="KW-0238">DNA-binding</keyword>
<feature type="region of interest" description="Disordered" evidence="8">
    <location>
        <begin position="684"/>
        <end position="707"/>
    </location>
</feature>
<dbReference type="SUPFAM" id="SSF57701">
    <property type="entry name" value="Zn2/Cys6 DNA-binding domain"/>
    <property type="match status" value="1"/>
</dbReference>
<sequence length="813" mass="89501">MPSPDSSRGEALSEAGTTLAIASTNGAKDGRVGGPGRKSRACLECKKLKMRCEVFPGDRKCRHCLRRNVNCIIKRSYDADVDTEDDVTRALEAYEKIDSMRSEIEQMNNKLDAVLAETARLQAESAANGSRRQLQAQGRYEDLPAPLSHADPPSVPSHQSVTQHSGPPSGTPGNMTSPASISCREDNTHMAMTRENSPDPVSHGDPSNGSVTVEDPMGSLYEVTRLRNIRSNKSKMTRPLPEGQGQLNDFISRGVIAESEAEEFYEIFHTSLNHYLWVGLEQTHPSFISVRRSSELLTATILAVTALHIPTSAAAATFDICYKEFLSLISSSMFSRYHSIDDVRGLCIAAFWMSEVSWKLSGHAIRIATELNIHQSFTAALDGNKEHFLRARLWYMLYVCDHHFSIAYGRPPMIAESIQIREHELFIASPFANALDARILSQVNLMQILTRVYDRFAERKLPALNEIRGRFGSARDPVIGLTSGTNSFSQGRADAADQSSWNDPSTAMLVESDFEALRMFNLEIDQWRMRWHARQTRNFCIGSFPPLGIILYSYFAKLQINSLAVRGVSLAGSSQDQFLSTERKEFANLAVSAAVSIITFVLEEDDMRRALVGTPLYVHTMIAFASVFLMKVATRWNSVMGLKVEEEYVARLLGRMIGVLKSAVTSDRHVLKHIATGLEKMLEKMEESRRRRQNSENAGAARGQMDGPAGVGMMDGFGGQQYGVDYEGGQNAGRGVDAFSRPGADAGALMGAQLSTPATWGAEGLGQTPHQPGDHSYFGDGLNLMDDNLIFEAFGTGSANDVYNLLSSQFSSG</sequence>
<dbReference type="EMBL" id="WOWK01000058">
    <property type="protein sequence ID" value="KAF0322765.1"/>
    <property type="molecule type" value="Genomic_DNA"/>
</dbReference>
<keyword evidence="6" id="KW-0539">Nucleus</keyword>